<organism evidence="4 5">
    <name type="scientific">Letharia lupina</name>
    <dbReference type="NCBI Taxonomy" id="560253"/>
    <lineage>
        <taxon>Eukaryota</taxon>
        <taxon>Fungi</taxon>
        <taxon>Dikarya</taxon>
        <taxon>Ascomycota</taxon>
        <taxon>Pezizomycotina</taxon>
        <taxon>Lecanoromycetes</taxon>
        <taxon>OSLEUM clade</taxon>
        <taxon>Lecanoromycetidae</taxon>
        <taxon>Lecanorales</taxon>
        <taxon>Lecanorineae</taxon>
        <taxon>Parmeliaceae</taxon>
        <taxon>Letharia</taxon>
    </lineage>
</organism>
<dbReference type="EMBL" id="JACCJB010000009">
    <property type="protein sequence ID" value="KAF6224370.1"/>
    <property type="molecule type" value="Genomic_DNA"/>
</dbReference>
<evidence type="ECO:0000256" key="1">
    <source>
        <dbReference type="ARBA" id="ARBA00022723"/>
    </source>
</evidence>
<dbReference type="AlphaFoldDB" id="A0A8H6CIT4"/>
<dbReference type="CDD" id="cd00022">
    <property type="entry name" value="BIR"/>
    <property type="match status" value="1"/>
</dbReference>
<dbReference type="SUPFAM" id="SSF57924">
    <property type="entry name" value="Inhibitor of apoptosis (IAP) repeat"/>
    <property type="match status" value="1"/>
</dbReference>
<evidence type="ECO:0000313" key="4">
    <source>
        <dbReference type="EMBL" id="KAF6224370.1"/>
    </source>
</evidence>
<dbReference type="GO" id="GO:0046872">
    <property type="term" value="F:metal ion binding"/>
    <property type="evidence" value="ECO:0007669"/>
    <property type="project" value="UniProtKB-KW"/>
</dbReference>
<dbReference type="GeneID" id="59339337"/>
<dbReference type="Pfam" id="PF00653">
    <property type="entry name" value="BIR"/>
    <property type="match status" value="1"/>
</dbReference>
<evidence type="ECO:0000256" key="2">
    <source>
        <dbReference type="ARBA" id="ARBA00022833"/>
    </source>
</evidence>
<keyword evidence="2" id="KW-0862">Zinc</keyword>
<keyword evidence="1" id="KW-0479">Metal-binding</keyword>
<proteinExistence type="predicted"/>
<sequence>MESYAARLASFNTAHPATKKRASNASSGKTLKWPHKNPSPPQLARAGFYYQPTSSCPDNTTCYLCKSNLDGWEENDNAVNEHLKHSPNCGWAITIATELEIEDGSQSQEDPMSEMMLDARKMTFGSKWPHENKRGWTCKTQKVCPGRYHHGLSSLIEDADD</sequence>
<evidence type="ECO:0000313" key="5">
    <source>
        <dbReference type="Proteomes" id="UP000593566"/>
    </source>
</evidence>
<comment type="caution">
    <text evidence="4">The sequence shown here is derived from an EMBL/GenBank/DDBJ whole genome shotgun (WGS) entry which is preliminary data.</text>
</comment>
<keyword evidence="5" id="KW-1185">Reference proteome</keyword>
<dbReference type="InterPro" id="IPR001370">
    <property type="entry name" value="BIR_rpt"/>
</dbReference>
<evidence type="ECO:0000256" key="3">
    <source>
        <dbReference type="SAM" id="MobiDB-lite"/>
    </source>
</evidence>
<dbReference type="Proteomes" id="UP000593566">
    <property type="component" value="Unassembled WGS sequence"/>
</dbReference>
<reference evidence="4 5" key="1">
    <citation type="journal article" date="2020" name="Genomics">
        <title>Complete, high-quality genomes from long-read metagenomic sequencing of two wolf lichen thalli reveals enigmatic genome architecture.</title>
        <authorList>
            <person name="McKenzie S.K."/>
            <person name="Walston R.F."/>
            <person name="Allen J.L."/>
        </authorList>
    </citation>
    <scope>NUCLEOTIDE SEQUENCE [LARGE SCALE GENOMIC DNA]</scope>
    <source>
        <strain evidence="4">WasteWater1</strain>
    </source>
</reference>
<dbReference type="PANTHER" id="PTHR46771:SF5">
    <property type="entry name" value="DETERIN"/>
    <property type="match status" value="1"/>
</dbReference>
<dbReference type="Gene3D" id="1.10.1170.10">
    <property type="entry name" value="Inhibitor Of Apoptosis Protein (2mihbC-IAP-1), Chain A"/>
    <property type="match status" value="1"/>
</dbReference>
<gene>
    <name evidence="4" type="ORF">HO133_010947</name>
</gene>
<feature type="region of interest" description="Disordered" evidence="3">
    <location>
        <begin position="15"/>
        <end position="38"/>
    </location>
</feature>
<dbReference type="PANTHER" id="PTHR46771">
    <property type="entry name" value="DETERIN"/>
    <property type="match status" value="1"/>
</dbReference>
<dbReference type="InterPro" id="IPR051190">
    <property type="entry name" value="Baculoviral_IAP"/>
</dbReference>
<protein>
    <submittedName>
        <fullName evidence="4">Uncharacterized protein</fullName>
    </submittedName>
</protein>
<dbReference type="SMR" id="A0A8H6CIT4"/>
<dbReference type="PROSITE" id="PS50143">
    <property type="entry name" value="BIR_REPEAT_2"/>
    <property type="match status" value="1"/>
</dbReference>
<dbReference type="RefSeq" id="XP_037153430.1">
    <property type="nucleotide sequence ID" value="XM_037301796.1"/>
</dbReference>
<dbReference type="SMART" id="SM00238">
    <property type="entry name" value="BIR"/>
    <property type="match status" value="1"/>
</dbReference>
<accession>A0A8H6CIT4</accession>
<name>A0A8H6CIT4_9LECA</name>